<dbReference type="Pfam" id="PF05685">
    <property type="entry name" value="Uma2"/>
    <property type="match status" value="1"/>
</dbReference>
<dbReference type="InterPro" id="IPR012296">
    <property type="entry name" value="Nuclease_put_TT1808"/>
</dbReference>
<dbReference type="GO" id="GO:0004519">
    <property type="term" value="F:endonuclease activity"/>
    <property type="evidence" value="ECO:0007669"/>
    <property type="project" value="UniProtKB-KW"/>
</dbReference>
<dbReference type="SUPFAM" id="SSF52980">
    <property type="entry name" value="Restriction endonuclease-like"/>
    <property type="match status" value="1"/>
</dbReference>
<protein>
    <submittedName>
        <fullName evidence="2">Uma2 family endonuclease</fullName>
    </submittedName>
</protein>
<sequence>MTVGPNSADSLPETLTWEEYLALPDEVAQCVEGLDHGRVVWARTGPRRNQRAAVRVRNALESAWTDASRDLPGECFEADVEQPIFFTAKNDFLKPDFILYRCLPADEQEVPATAVVIAGEVLSPSNSVQDMARKTLRYAEARIPWYWEIEPGEQTISIRINALLPAPENRPAGVTPLRSYHYEPVAFWEGAGDLAYHLPFPFVIPDESLAY</sequence>
<keyword evidence="2" id="KW-0540">Nuclease</keyword>
<dbReference type="AlphaFoldDB" id="A0A849BQD3"/>
<evidence type="ECO:0000313" key="3">
    <source>
        <dbReference type="Proteomes" id="UP000586827"/>
    </source>
</evidence>
<reference evidence="2 3" key="1">
    <citation type="submission" date="2020-05" db="EMBL/GenBank/DDBJ databases">
        <title>MicrobeNet Type strains.</title>
        <authorList>
            <person name="Nicholson A.C."/>
        </authorList>
    </citation>
    <scope>NUCLEOTIDE SEQUENCE [LARGE SCALE GENOMIC DNA]</scope>
    <source>
        <strain evidence="2 3">JCM 3224</strain>
    </source>
</reference>
<evidence type="ECO:0000259" key="1">
    <source>
        <dbReference type="Pfam" id="PF05685"/>
    </source>
</evidence>
<gene>
    <name evidence="2" type="ORF">HLB23_03310</name>
</gene>
<comment type="caution">
    <text evidence="2">The sequence shown here is derived from an EMBL/GenBank/DDBJ whole genome shotgun (WGS) entry which is preliminary data.</text>
</comment>
<feature type="domain" description="Putative restriction endonuclease" evidence="1">
    <location>
        <begin position="17"/>
        <end position="158"/>
    </location>
</feature>
<dbReference type="CDD" id="cd06260">
    <property type="entry name" value="DUF820-like"/>
    <property type="match status" value="1"/>
</dbReference>
<name>A0A849BQD3_9NOCA</name>
<keyword evidence="2" id="KW-0255">Endonuclease</keyword>
<accession>A0A849BQD3</accession>
<keyword evidence="2" id="KW-0378">Hydrolase</keyword>
<keyword evidence="3" id="KW-1185">Reference proteome</keyword>
<dbReference type="InterPro" id="IPR008538">
    <property type="entry name" value="Uma2"/>
</dbReference>
<dbReference type="Gene3D" id="3.90.1570.10">
    <property type="entry name" value="tt1808, chain A"/>
    <property type="match status" value="1"/>
</dbReference>
<dbReference type="RefSeq" id="WP_067525861.1">
    <property type="nucleotide sequence ID" value="NZ_JABELX010000001.1"/>
</dbReference>
<proteinExistence type="predicted"/>
<evidence type="ECO:0000313" key="2">
    <source>
        <dbReference type="EMBL" id="NNH68912.1"/>
    </source>
</evidence>
<dbReference type="Proteomes" id="UP000586827">
    <property type="component" value="Unassembled WGS sequence"/>
</dbReference>
<dbReference type="InterPro" id="IPR011335">
    <property type="entry name" value="Restrct_endonuc-II-like"/>
</dbReference>
<organism evidence="2 3">
    <name type="scientific">Nocardia uniformis</name>
    <dbReference type="NCBI Taxonomy" id="53432"/>
    <lineage>
        <taxon>Bacteria</taxon>
        <taxon>Bacillati</taxon>
        <taxon>Actinomycetota</taxon>
        <taxon>Actinomycetes</taxon>
        <taxon>Mycobacteriales</taxon>
        <taxon>Nocardiaceae</taxon>
        <taxon>Nocardia</taxon>
    </lineage>
</organism>
<dbReference type="EMBL" id="JABELX010000001">
    <property type="protein sequence ID" value="NNH68912.1"/>
    <property type="molecule type" value="Genomic_DNA"/>
</dbReference>